<dbReference type="GO" id="GO:0045893">
    <property type="term" value="P:positive regulation of DNA-templated transcription"/>
    <property type="evidence" value="ECO:0007669"/>
    <property type="project" value="TreeGrafter"/>
</dbReference>
<evidence type="ECO:0000259" key="10">
    <source>
        <dbReference type="Pfam" id="PF11635"/>
    </source>
</evidence>
<protein>
    <recommendedName>
        <fullName evidence="3 9">Mediator of RNA polymerase II transcription subunit 16</fullName>
    </recommendedName>
    <alternativeName>
        <fullName evidence="8 9">Mediator complex subunit 16</fullName>
    </alternativeName>
</protein>
<name>A0A2T0FNL7_9ASCO</name>
<feature type="domain" description="Mediator complex subunit Med16 N-terminal" evidence="10">
    <location>
        <begin position="151"/>
        <end position="341"/>
    </location>
</feature>
<dbReference type="PANTHER" id="PTHR13224">
    <property type="entry name" value="THYROID HORMONE RECEPTOR-ASSOCIATED PROTEIN-RELATED"/>
    <property type="match status" value="1"/>
</dbReference>
<dbReference type="Pfam" id="PF11635">
    <property type="entry name" value="Med16_N"/>
    <property type="match status" value="1"/>
</dbReference>
<dbReference type="Pfam" id="PF20719">
    <property type="entry name" value="Med16_C"/>
    <property type="match status" value="1"/>
</dbReference>
<dbReference type="InterPro" id="IPR048338">
    <property type="entry name" value="Mediator_Med16"/>
</dbReference>
<comment type="similarity">
    <text evidence="2 9">Belongs to the Mediator complex subunit 16 family.</text>
</comment>
<evidence type="ECO:0000256" key="3">
    <source>
        <dbReference type="ARBA" id="ARBA00019614"/>
    </source>
</evidence>
<accession>A0A2T0FNL7</accession>
<evidence type="ECO:0000256" key="6">
    <source>
        <dbReference type="ARBA" id="ARBA00023163"/>
    </source>
</evidence>
<evidence type="ECO:0000313" key="13">
    <source>
        <dbReference type="Proteomes" id="UP000238350"/>
    </source>
</evidence>
<comment type="subcellular location">
    <subcellularLocation>
        <location evidence="1 9">Nucleus</location>
    </subcellularLocation>
</comment>
<evidence type="ECO:0000256" key="1">
    <source>
        <dbReference type="ARBA" id="ARBA00004123"/>
    </source>
</evidence>
<dbReference type="OrthoDB" id="4139168at2759"/>
<dbReference type="Proteomes" id="UP000238350">
    <property type="component" value="Unassembled WGS sequence"/>
</dbReference>
<feature type="domain" description="Mediator complex subunit 16 C-terminal" evidence="11">
    <location>
        <begin position="755"/>
        <end position="838"/>
    </location>
</feature>
<keyword evidence="7 9" id="KW-0539">Nucleus</keyword>
<evidence type="ECO:0000259" key="11">
    <source>
        <dbReference type="Pfam" id="PF20719"/>
    </source>
</evidence>
<evidence type="ECO:0000256" key="2">
    <source>
        <dbReference type="ARBA" id="ARBA00006543"/>
    </source>
</evidence>
<evidence type="ECO:0000256" key="5">
    <source>
        <dbReference type="ARBA" id="ARBA00023159"/>
    </source>
</evidence>
<keyword evidence="5 9" id="KW-0010">Activator</keyword>
<dbReference type="InterPro" id="IPR021665">
    <property type="entry name" value="Mediator_Med16_N"/>
</dbReference>
<dbReference type="GO" id="GO:0016592">
    <property type="term" value="C:mediator complex"/>
    <property type="evidence" value="ECO:0007669"/>
    <property type="project" value="InterPro"/>
</dbReference>
<keyword evidence="6 9" id="KW-0804">Transcription</keyword>
<dbReference type="EMBL" id="NDIQ01000022">
    <property type="protein sequence ID" value="PRT56578.1"/>
    <property type="molecule type" value="Genomic_DNA"/>
</dbReference>
<proteinExistence type="inferred from homology"/>
<evidence type="ECO:0000313" key="12">
    <source>
        <dbReference type="EMBL" id="PRT56578.1"/>
    </source>
</evidence>
<evidence type="ECO:0000256" key="9">
    <source>
        <dbReference type="RuleBase" id="RU364149"/>
    </source>
</evidence>
<dbReference type="InterPro" id="IPR048339">
    <property type="entry name" value="Mediator_Med16_C"/>
</dbReference>
<dbReference type="PANTHER" id="PTHR13224:SF6">
    <property type="entry name" value="MEDIATOR OF RNA POLYMERASE II TRANSCRIPTION SUBUNIT 16"/>
    <property type="match status" value="1"/>
</dbReference>
<sequence length="849" mass="96032">MTHRWPGRWGCHDRIAWSRNGLVAYIANGKVHITWLKCEDGEKWTFTPSVAVKVTSNPVHLSWSRAHYDLAIVDDMGRIQINELTSSGISINHVVSSTTADQRPRAIEQDALVGTYWLGVDKGFVVPTALGIKAESTEQSSNGIMATQKPEWETFRTLGPFHPIRVRGALVCVNGNGVFRLLAQLGDTQYRELETLLQGTESLLFATVVPIGDALLVATYSAKDQIQVYKITITWNNEALINRNNNQEAFAKLTSVPLTSITAVRPPDTLVTAFSFAQIPDFKSTNVPKTFDVNHFEIHTVFTCKNNSHVFIYKLARQSEVLHPAFIALEQQQTAPQELVEAWKLYLSVQQPPKEPIKYYSVREVDVSIIYASGKFEAISLIPVEMNFGKYKVDFSEEQQQVLAQVDHACVSPNLTCVALFKGEETLQLEELSTYKDEKDQQKLFMLANAVATRYAFSVFNHTQCDDMLGLGWRLLYSVMPSIQFNQSMFFNMLASEAQRMLNAGLEPPDDRHVERVIVMPSPLHRWFAFVMVLGTRKGWHRNSGSQLALTAVNIQQVAFALTWSLKVLSVPSKAQNTQQQLAELSSHCYHIMNIMGLVRWTTDLTARIYQELYLTLVQNPQNKEELVKKFIEKPNIFMALMLSKIVRYLLIYVLRGVRGLAQVTQNLLTIESQVGHGDLVKTTHLKFQQILNSAPVPLAHFEKLLTEIDKQLKTVYNSGKLQDRVKQALELEILKHARTPKVLLPIISHIIKSTNLDGVDIPHLYFYDTSWLHLDDVKGLFNEQIDGIRKRVLSGNDTRRQCTRCGIISANDPPKVASKSQFTVLFQRNCLCGGSWQNEDTTDKTISK</sequence>
<dbReference type="STRING" id="45607.A0A2T0FNL7"/>
<comment type="caution">
    <text evidence="12">The sequence shown here is derived from an EMBL/GenBank/DDBJ whole genome shotgun (WGS) entry which is preliminary data.</text>
</comment>
<keyword evidence="13" id="KW-1185">Reference proteome</keyword>
<evidence type="ECO:0000256" key="8">
    <source>
        <dbReference type="ARBA" id="ARBA00032015"/>
    </source>
</evidence>
<gene>
    <name evidence="9" type="primary">MED16</name>
    <name evidence="12" type="ORF">B9G98_04198</name>
</gene>
<evidence type="ECO:0000256" key="4">
    <source>
        <dbReference type="ARBA" id="ARBA00023015"/>
    </source>
</evidence>
<comment type="subunit">
    <text evidence="9">Component of the Mediator complex.</text>
</comment>
<organism evidence="12 13">
    <name type="scientific">Wickerhamiella sorbophila</name>
    <dbReference type="NCBI Taxonomy" id="45607"/>
    <lineage>
        <taxon>Eukaryota</taxon>
        <taxon>Fungi</taxon>
        <taxon>Dikarya</taxon>
        <taxon>Ascomycota</taxon>
        <taxon>Saccharomycotina</taxon>
        <taxon>Dipodascomycetes</taxon>
        <taxon>Dipodascales</taxon>
        <taxon>Trichomonascaceae</taxon>
        <taxon>Wickerhamiella</taxon>
    </lineage>
</organism>
<dbReference type="AlphaFoldDB" id="A0A2T0FNL7"/>
<reference evidence="12 13" key="1">
    <citation type="submission" date="2017-04" db="EMBL/GenBank/DDBJ databases">
        <title>Genome sequencing of [Candida] sorbophila.</title>
        <authorList>
            <person name="Ahn J.O."/>
        </authorList>
    </citation>
    <scope>NUCLEOTIDE SEQUENCE [LARGE SCALE GENOMIC DNA]</scope>
    <source>
        <strain evidence="12 13">DS02</strain>
    </source>
</reference>
<keyword evidence="4 9" id="KW-0805">Transcription regulation</keyword>
<comment type="function">
    <text evidence="9">Component of the Mediator complex, a coactivator involved in the regulated transcription of nearly all RNA polymerase II-dependent genes. Mediator functions as a bridge to convey information from gene-specific regulatory proteins to the basal RNA polymerase II transcription machinery. Mediator is recruited to promoters by direct interactions with regulatory proteins and serves as a scaffold for the assembly of a functional preinitiation complex with RNA polymerase II and the general transcription factors.</text>
</comment>
<evidence type="ECO:0000256" key="7">
    <source>
        <dbReference type="ARBA" id="ARBA00023242"/>
    </source>
</evidence>